<evidence type="ECO:0000259" key="4">
    <source>
        <dbReference type="SMART" id="SM00849"/>
    </source>
</evidence>
<evidence type="ECO:0000313" key="5">
    <source>
        <dbReference type="EMBL" id="MDN4603514.1"/>
    </source>
</evidence>
<dbReference type="Gene3D" id="3.60.15.10">
    <property type="entry name" value="Ribonuclease Z/Hydroxyacylglutathione hydrolase-like"/>
    <property type="match status" value="1"/>
</dbReference>
<accession>A0ABT8JEI6</accession>
<proteinExistence type="predicted"/>
<dbReference type="Pfam" id="PF00753">
    <property type="entry name" value="Lactamase_B"/>
    <property type="match status" value="1"/>
</dbReference>
<dbReference type="EMBL" id="JAROCD010000009">
    <property type="protein sequence ID" value="MDN4603514.1"/>
    <property type="molecule type" value="Genomic_DNA"/>
</dbReference>
<dbReference type="CDD" id="cd07721">
    <property type="entry name" value="yflN-like_MBL-fold"/>
    <property type="match status" value="1"/>
</dbReference>
<evidence type="ECO:0000256" key="3">
    <source>
        <dbReference type="ARBA" id="ARBA00048505"/>
    </source>
</evidence>
<dbReference type="SMART" id="SM00849">
    <property type="entry name" value="Lactamase_B"/>
    <property type="match status" value="1"/>
</dbReference>
<evidence type="ECO:0000256" key="2">
    <source>
        <dbReference type="ARBA" id="ARBA00034301"/>
    </source>
</evidence>
<comment type="function">
    <text evidence="2">Counteracts the endogenous Pycsar antiviral defense system. Phosphodiesterase that enables metal-dependent hydrolysis of host cyclic nucleotide Pycsar defense signals such as cCMP and cUMP.</text>
</comment>
<feature type="domain" description="Metallo-beta-lactamase" evidence="4">
    <location>
        <begin position="22"/>
        <end position="213"/>
    </location>
</feature>
<name>A0ABT8JEI6_9BACL</name>
<dbReference type="InterPro" id="IPR001279">
    <property type="entry name" value="Metallo-B-lactamas"/>
</dbReference>
<dbReference type="SUPFAM" id="SSF56281">
    <property type="entry name" value="Metallo-hydrolase/oxidoreductase"/>
    <property type="match status" value="1"/>
</dbReference>
<dbReference type="InterPro" id="IPR050855">
    <property type="entry name" value="NDM-1-like"/>
</dbReference>
<comment type="catalytic activity">
    <reaction evidence="3">
        <text>3',5'-cyclic UMP + H2O = UMP + H(+)</text>
        <dbReference type="Rhea" id="RHEA:70575"/>
        <dbReference type="ChEBI" id="CHEBI:15377"/>
        <dbReference type="ChEBI" id="CHEBI:15378"/>
        <dbReference type="ChEBI" id="CHEBI:57865"/>
        <dbReference type="ChEBI" id="CHEBI:184387"/>
    </reaction>
    <physiologicalReaction direction="left-to-right" evidence="3">
        <dbReference type="Rhea" id="RHEA:70576"/>
    </physiologicalReaction>
</comment>
<sequence>MKKSGVISLELGIELPQGMWSFTPSLLCSEDELILVDTGVAGMVQEVEAKLKEAGYSLEQLTGILLTHQDADHIGNLTEIVESYPGIKVYAHAADRPYIDGELPLLKQMPLTMQLNTAHFPLVSGTVVTDTIQDGDQLAFGGGVIVIDTPGHTPGHISLYHPASKTLIAGDAMLNRGGQLQGPNPMQTPDLEQAYHSLTRFAAYDIEKVLCYHGGWYEEGNVNERIAEIAAAGTQG</sequence>
<dbReference type="RefSeq" id="WP_301248113.1">
    <property type="nucleotide sequence ID" value="NZ_JAROCD010000009.1"/>
</dbReference>
<dbReference type="PANTHER" id="PTHR42951">
    <property type="entry name" value="METALLO-BETA-LACTAMASE DOMAIN-CONTAINING"/>
    <property type="match status" value="1"/>
</dbReference>
<dbReference type="Proteomes" id="UP001174205">
    <property type="component" value="Unassembled WGS sequence"/>
</dbReference>
<organism evidence="5 6">
    <name type="scientific">Paenibacillus vandeheii</name>
    <dbReference type="NCBI Taxonomy" id="3035917"/>
    <lineage>
        <taxon>Bacteria</taxon>
        <taxon>Bacillati</taxon>
        <taxon>Bacillota</taxon>
        <taxon>Bacilli</taxon>
        <taxon>Bacillales</taxon>
        <taxon>Paenibacillaceae</taxon>
        <taxon>Paenibacillus</taxon>
    </lineage>
</organism>
<comment type="caution">
    <text evidence="5">The sequence shown here is derived from an EMBL/GenBank/DDBJ whole genome shotgun (WGS) entry which is preliminary data.</text>
</comment>
<evidence type="ECO:0000256" key="1">
    <source>
        <dbReference type="ARBA" id="ARBA00034221"/>
    </source>
</evidence>
<dbReference type="PANTHER" id="PTHR42951:SF15">
    <property type="entry name" value="METALLO-BETA-LACTAMASE SUPERFAMILY PROTEIN"/>
    <property type="match status" value="1"/>
</dbReference>
<evidence type="ECO:0000313" key="6">
    <source>
        <dbReference type="Proteomes" id="UP001174205"/>
    </source>
</evidence>
<reference evidence="5" key="1">
    <citation type="submission" date="2023-03" db="EMBL/GenBank/DDBJ databases">
        <title>MT1 and MT2 Draft Genomes of Novel Species.</title>
        <authorList>
            <person name="Venkateswaran K."/>
        </authorList>
    </citation>
    <scope>NUCLEOTIDE SEQUENCE</scope>
    <source>
        <strain evidence="5">F6_3S_P_1C</strain>
    </source>
</reference>
<dbReference type="InterPro" id="IPR036866">
    <property type="entry name" value="RibonucZ/Hydroxyglut_hydro"/>
</dbReference>
<gene>
    <name evidence="5" type="ORF">P5G61_19895</name>
</gene>
<keyword evidence="6" id="KW-1185">Reference proteome</keyword>
<protein>
    <submittedName>
        <fullName evidence="5">MBL fold metallo-hydrolase</fullName>
    </submittedName>
</protein>
<comment type="catalytic activity">
    <reaction evidence="1">
        <text>3',5'-cyclic CMP + H2O = CMP + H(+)</text>
        <dbReference type="Rhea" id="RHEA:72675"/>
        <dbReference type="ChEBI" id="CHEBI:15377"/>
        <dbReference type="ChEBI" id="CHEBI:15378"/>
        <dbReference type="ChEBI" id="CHEBI:58003"/>
        <dbReference type="ChEBI" id="CHEBI:60377"/>
    </reaction>
    <physiologicalReaction direction="left-to-right" evidence="1">
        <dbReference type="Rhea" id="RHEA:72676"/>
    </physiologicalReaction>
</comment>